<evidence type="ECO:0000256" key="2">
    <source>
        <dbReference type="ARBA" id="ARBA00022797"/>
    </source>
</evidence>
<reference evidence="9" key="1">
    <citation type="submission" date="2024-07" db="EMBL/GenBank/DDBJ databases">
        <title>Halotolerant mesophilic bacterium Ornithinibacillus sp. 4-3, sp. nov., isolated from soil.</title>
        <authorList>
            <person name="Sidarenka A.V."/>
            <person name="Guliayeva D.E."/>
            <person name="Leanovich S.I."/>
            <person name="Hileuskaya K.S."/>
            <person name="Akhremchuk A.E."/>
            <person name="Sikolenko M.A."/>
            <person name="Valentovich L.N."/>
        </authorList>
    </citation>
    <scope>NUCLEOTIDE SEQUENCE</scope>
    <source>
        <strain evidence="9">4-3</strain>
    </source>
</reference>
<evidence type="ECO:0000256" key="6">
    <source>
        <dbReference type="ARBA" id="ARBA00029500"/>
    </source>
</evidence>
<dbReference type="PROSITE" id="PS50045">
    <property type="entry name" value="SIGMA54_INTERACT_4"/>
    <property type="match status" value="1"/>
</dbReference>
<dbReference type="SMART" id="SM00091">
    <property type="entry name" value="PAS"/>
    <property type="match status" value="1"/>
</dbReference>
<dbReference type="Gene3D" id="1.10.10.60">
    <property type="entry name" value="Homeodomain-like"/>
    <property type="match status" value="1"/>
</dbReference>
<dbReference type="InterPro" id="IPR030828">
    <property type="entry name" value="HTH_TyrR"/>
</dbReference>
<dbReference type="GO" id="GO:0006355">
    <property type="term" value="P:regulation of DNA-templated transcription"/>
    <property type="evidence" value="ECO:0007669"/>
    <property type="project" value="InterPro"/>
</dbReference>
<dbReference type="SUPFAM" id="SSF55785">
    <property type="entry name" value="PYP-like sensor domain (PAS domain)"/>
    <property type="match status" value="1"/>
</dbReference>
<gene>
    <name evidence="9" type="ORF">AB4Y30_02230</name>
</gene>
<dbReference type="PANTHER" id="PTHR32071:SF57">
    <property type="entry name" value="C4-DICARBOXYLATE TRANSPORT TRANSCRIPTIONAL REGULATORY PROTEIN DCTD"/>
    <property type="match status" value="1"/>
</dbReference>
<sequence length="437" mass="50658">MKQDIFNKHFFKEILDHATYEVFVTDSDGVVLYINNLCQEFYGVGPEEIIGKNVRDLEDDLFYPSATLQVLKSHQHIELMQKTAKGKRLFVQAKPIFAENGDLLQVINYTRELINTMKLTKQINLLEGQLKEKSKPQQDPSFYKLIAKNEVMKNTVELMMRSARTEKPILIRGETGVGKSLMAQRIHYLSHRNRSPFRQINCANYSETVLDNGEELVQLMNGGTLYLDNIDEMTMEMQSKLLHFIENKRNIPLDGGQINADIRFVSSTKKDLLALVREGKFREDLYYRLNIIPIEIPPLRQRQEDIYPLTMEFLSKFNEEYSRSVSISAYVRNAFYEYEWPGNIRELENLIERLVIVTEGSEVKLSQLPSSVKLGSISKAKTLPEKMAQLEQSLILEAYDIYHSSYKVAESLGISQSAATRKIKKYVKWNEKTHFEE</sequence>
<dbReference type="InterPro" id="IPR058031">
    <property type="entry name" value="AAA_lid_NorR"/>
</dbReference>
<dbReference type="SMART" id="SM00382">
    <property type="entry name" value="AAA"/>
    <property type="match status" value="1"/>
</dbReference>
<dbReference type="InterPro" id="IPR003593">
    <property type="entry name" value="AAA+_ATPase"/>
</dbReference>
<dbReference type="PROSITE" id="PS00688">
    <property type="entry name" value="SIGMA54_INTERACT_3"/>
    <property type="match status" value="1"/>
</dbReference>
<dbReference type="Gene3D" id="3.40.50.300">
    <property type="entry name" value="P-loop containing nucleotide triphosphate hydrolases"/>
    <property type="match status" value="1"/>
</dbReference>
<dbReference type="SUPFAM" id="SSF52540">
    <property type="entry name" value="P-loop containing nucleoside triphosphate hydrolases"/>
    <property type="match status" value="1"/>
</dbReference>
<feature type="domain" description="Sigma-54 factor interaction" evidence="7">
    <location>
        <begin position="145"/>
        <end position="356"/>
    </location>
</feature>
<keyword evidence="1" id="KW-0547">Nucleotide-binding</keyword>
<keyword evidence="5" id="KW-0804">Transcription</keyword>
<dbReference type="AlphaFoldDB" id="A0AB39HSL5"/>
<dbReference type="Pfam" id="PF13426">
    <property type="entry name" value="PAS_9"/>
    <property type="match status" value="1"/>
</dbReference>
<dbReference type="InterPro" id="IPR002078">
    <property type="entry name" value="Sigma_54_int"/>
</dbReference>
<dbReference type="Pfam" id="PF00158">
    <property type="entry name" value="Sigma54_activat"/>
    <property type="match status" value="1"/>
</dbReference>
<protein>
    <recommendedName>
        <fullName evidence="6">HTH-type transcriptional regulatory protein TyrR</fullName>
    </recommendedName>
</protein>
<feature type="domain" description="PAS" evidence="8">
    <location>
        <begin position="7"/>
        <end position="87"/>
    </location>
</feature>
<dbReference type="InterPro" id="IPR009057">
    <property type="entry name" value="Homeodomain-like_sf"/>
</dbReference>
<evidence type="ECO:0000256" key="3">
    <source>
        <dbReference type="ARBA" id="ARBA00022840"/>
    </source>
</evidence>
<evidence type="ECO:0000256" key="5">
    <source>
        <dbReference type="ARBA" id="ARBA00023163"/>
    </source>
</evidence>
<dbReference type="GO" id="GO:0005524">
    <property type="term" value="F:ATP binding"/>
    <property type="evidence" value="ECO:0007669"/>
    <property type="project" value="UniProtKB-KW"/>
</dbReference>
<dbReference type="CDD" id="cd00130">
    <property type="entry name" value="PAS"/>
    <property type="match status" value="1"/>
</dbReference>
<dbReference type="PROSITE" id="PS50112">
    <property type="entry name" value="PAS"/>
    <property type="match status" value="1"/>
</dbReference>
<keyword evidence="4" id="KW-0805">Transcription regulation</keyword>
<dbReference type="NCBIfam" id="TIGR00229">
    <property type="entry name" value="sensory_box"/>
    <property type="match status" value="1"/>
</dbReference>
<dbReference type="GO" id="GO:0003677">
    <property type="term" value="F:DNA binding"/>
    <property type="evidence" value="ECO:0007669"/>
    <property type="project" value="UniProtKB-KW"/>
</dbReference>
<dbReference type="Gene3D" id="3.30.450.20">
    <property type="entry name" value="PAS domain"/>
    <property type="match status" value="1"/>
</dbReference>
<organism evidence="9">
    <name type="scientific">Ornithinibacillus sp. 4-3</name>
    <dbReference type="NCBI Taxonomy" id="3231488"/>
    <lineage>
        <taxon>Bacteria</taxon>
        <taxon>Bacillati</taxon>
        <taxon>Bacillota</taxon>
        <taxon>Bacilli</taxon>
        <taxon>Bacillales</taxon>
        <taxon>Bacillaceae</taxon>
        <taxon>Ornithinibacillus</taxon>
    </lineage>
</organism>
<proteinExistence type="predicted"/>
<evidence type="ECO:0000256" key="4">
    <source>
        <dbReference type="ARBA" id="ARBA00023015"/>
    </source>
</evidence>
<dbReference type="Pfam" id="PF25601">
    <property type="entry name" value="AAA_lid_14"/>
    <property type="match status" value="1"/>
</dbReference>
<evidence type="ECO:0000259" key="7">
    <source>
        <dbReference type="PROSITE" id="PS50045"/>
    </source>
</evidence>
<dbReference type="InterPro" id="IPR035965">
    <property type="entry name" value="PAS-like_dom_sf"/>
</dbReference>
<evidence type="ECO:0000313" key="9">
    <source>
        <dbReference type="EMBL" id="XDK33206.1"/>
    </source>
</evidence>
<dbReference type="PROSITE" id="PS00675">
    <property type="entry name" value="SIGMA54_INTERACT_1"/>
    <property type="match status" value="1"/>
</dbReference>
<dbReference type="InterPro" id="IPR000014">
    <property type="entry name" value="PAS"/>
</dbReference>
<dbReference type="InterPro" id="IPR027417">
    <property type="entry name" value="P-loop_NTPase"/>
</dbReference>
<dbReference type="SUPFAM" id="SSF46689">
    <property type="entry name" value="Homeodomain-like"/>
    <property type="match status" value="1"/>
</dbReference>
<dbReference type="PANTHER" id="PTHR32071">
    <property type="entry name" value="TRANSCRIPTIONAL REGULATORY PROTEIN"/>
    <property type="match status" value="1"/>
</dbReference>
<keyword evidence="3" id="KW-0067">ATP-binding</keyword>
<dbReference type="Pfam" id="PF18024">
    <property type="entry name" value="HTH_50"/>
    <property type="match status" value="1"/>
</dbReference>
<dbReference type="CDD" id="cd00009">
    <property type="entry name" value="AAA"/>
    <property type="match status" value="1"/>
</dbReference>
<evidence type="ECO:0000256" key="1">
    <source>
        <dbReference type="ARBA" id="ARBA00022741"/>
    </source>
</evidence>
<dbReference type="Gene3D" id="1.10.8.60">
    <property type="match status" value="1"/>
</dbReference>
<keyword evidence="2" id="KW-0058">Aromatic hydrocarbons catabolism</keyword>
<dbReference type="InterPro" id="IPR025944">
    <property type="entry name" value="Sigma_54_int_dom_CS"/>
</dbReference>
<evidence type="ECO:0000259" key="8">
    <source>
        <dbReference type="PROSITE" id="PS50112"/>
    </source>
</evidence>
<name>A0AB39HSL5_9BACI</name>
<accession>A0AB39HSL5</accession>
<dbReference type="InterPro" id="IPR025662">
    <property type="entry name" value="Sigma_54_int_dom_ATP-bd_1"/>
</dbReference>
<dbReference type="RefSeq" id="WP_368653888.1">
    <property type="nucleotide sequence ID" value="NZ_CP162599.1"/>
</dbReference>
<dbReference type="EMBL" id="CP162599">
    <property type="protein sequence ID" value="XDK33206.1"/>
    <property type="molecule type" value="Genomic_DNA"/>
</dbReference>